<dbReference type="InterPro" id="IPR000850">
    <property type="entry name" value="Adenylat/UMP-CMP_kin"/>
</dbReference>
<comment type="caution">
    <text evidence="8">The sequence shown here is derived from an EMBL/GenBank/DDBJ whole genome shotgun (WGS) entry which is preliminary data.</text>
</comment>
<dbReference type="SUPFAM" id="SSF52540">
    <property type="entry name" value="P-loop containing nucleoside triphosphate hydrolases"/>
    <property type="match status" value="2"/>
</dbReference>
<dbReference type="InterPro" id="IPR032151">
    <property type="entry name" value="CFAP61_N"/>
</dbReference>
<keyword evidence="3" id="KW-0547">Nucleotide-binding</keyword>
<dbReference type="InterPro" id="IPR033690">
    <property type="entry name" value="Adenylat_kinase_CS"/>
</dbReference>
<dbReference type="Pfam" id="PF23150">
    <property type="entry name" value="CFAP61_dimer"/>
    <property type="match status" value="1"/>
</dbReference>
<feature type="domain" description="CFAP61 dimerisation" evidence="7">
    <location>
        <begin position="1570"/>
        <end position="1716"/>
    </location>
</feature>
<keyword evidence="4" id="KW-0418">Kinase</keyword>
<dbReference type="InterPro" id="IPR038884">
    <property type="entry name" value="CFAP61"/>
</dbReference>
<organism evidence="8 9">
    <name type="scientific">Phytophthora lilii</name>
    <dbReference type="NCBI Taxonomy" id="2077276"/>
    <lineage>
        <taxon>Eukaryota</taxon>
        <taxon>Sar</taxon>
        <taxon>Stramenopiles</taxon>
        <taxon>Oomycota</taxon>
        <taxon>Peronosporomycetes</taxon>
        <taxon>Peronosporales</taxon>
        <taxon>Peronosporaceae</taxon>
        <taxon>Phytophthora</taxon>
    </lineage>
</organism>
<evidence type="ECO:0000259" key="6">
    <source>
        <dbReference type="Pfam" id="PF16092"/>
    </source>
</evidence>
<dbReference type="EMBL" id="BSXW01000350">
    <property type="protein sequence ID" value="GMF19594.1"/>
    <property type="molecule type" value="Genomic_DNA"/>
</dbReference>
<dbReference type="InterPro" id="IPR006259">
    <property type="entry name" value="Adenyl_kin_sub"/>
</dbReference>
<keyword evidence="9" id="KW-1185">Reference proteome</keyword>
<dbReference type="Gene3D" id="3.40.50.300">
    <property type="entry name" value="P-loop containing nucleotide triphosphate hydrolases"/>
    <property type="match status" value="2"/>
</dbReference>
<evidence type="ECO:0000256" key="5">
    <source>
        <dbReference type="SAM" id="MobiDB-lite"/>
    </source>
</evidence>
<dbReference type="SUPFAM" id="SSF51905">
    <property type="entry name" value="FAD/NAD(P)-binding domain"/>
    <property type="match status" value="2"/>
</dbReference>
<dbReference type="PROSITE" id="PS00113">
    <property type="entry name" value="ADENYLATE_KINASE"/>
    <property type="match status" value="2"/>
</dbReference>
<dbReference type="OrthoDB" id="439792at2759"/>
<evidence type="ECO:0000256" key="4">
    <source>
        <dbReference type="ARBA" id="ARBA00022777"/>
    </source>
</evidence>
<dbReference type="Pfam" id="PF16092">
    <property type="entry name" value="CFAP61_N"/>
    <property type="match status" value="2"/>
</dbReference>
<evidence type="ECO:0000313" key="8">
    <source>
        <dbReference type="EMBL" id="GMF19594.1"/>
    </source>
</evidence>
<name>A0A9W6WVU4_9STRA</name>
<dbReference type="Proteomes" id="UP001165083">
    <property type="component" value="Unassembled WGS sequence"/>
</dbReference>
<sequence>MDHPELYAIRRSEDRDQNGVLELDSPSKDARRSYFGRALIGAVIETSFLALTATDPTRPERVLGFAAFDSTPSGKLADAACYPAFLEHKFELPPVRFKSCRDYLLVVLRLIQYLCKYEQASAFLFMTYFAQRQTTAGVASRPPVLRHLLQTVFATLVNKRCVLLVLPEDVDITETEPALAKFFEKVPTRSTPLEAPKGSLAASLDWKRLEQQFAKSAKTFSQFTVYQAKVDVFYPAVHVRRARVEDHDDLDPILTAQAETVSLAFGDYFLAELIHDQDDHNVCLIAEAASSSGSSSSTPAGQGRAIGLLAVSDQLDVSTLQDNFALGALNDLAKSNAAALRAGKLTPPRLVIAGPPAGGKGTQCELLVEAFNVLHLSTGDLLRAAVACGSPLGVQAQHFMDSGQLVPDELIVDVVLERLAQPDCETRGWLLDGFPRTATQAQALLAAGFCPDAVIALDVPDDEVVRRIAGRRVDPETGKTYHLEFNPPPQDEDVLARLVQRSDDTEATIRNRLTTFHKHLGAVLSTFGTSPSPQTAASKVISVNGLQSKHTVAQHIIEQTRAIKTAQKLRLLINRGELTPPKLVISGPPAGGKGTQCEQLVALLGVIHLSTGDILRQAIRDKSPLGMQAQGFMDGGQLVPDELIVDVVLERIAQPDCESRGWLLDGFPRTATQAEALLAARGGKAAPDCVLVLDVPDEEVIRRIAGRRVDPETGKTYHVEFNPPPPEVQARVIQRSDDTEETLRTRLEQFHAHSDGVLSAFEAYRGENGATGQIVRADGLQPASLIAQAFVAPTFQRGAEAEALLLQRTGAENLSKLARAEAHSNCFAITLFCVGDDAFERSASADLLVAAFATFPTRDYCLLTLPTQAREPPCLAFFSRVTARPASAFTHALYVLHRDAISFFCPRTSDGRAVLHPVQLDIQRLLPSGGSPREDEAELAPLMGGLDRLTRQALEQELAAANEESEIDLEDSPRHTAFVVRANGQVVGLAALARQPEVASLLPHHFDIDRVARMEFHRAKDLAFVRHLVINPIFASCSRYVLLELMRHFRKSCLIYQVPTGLGSKATNLPAQTSFSAALQEFVLAPPRRGMHTGGGKTLRPATKDTSPDGEVSDDVKDERERARRAGICAAFALFVLPKRLLSEPKMTINQRVVLVGASDAALSCLARLLTTPYLHFSNLTLVSPHGLSVAPMDDGEDDTMNPRPSDFARKGTFTAVELEQYSLRTHVRVIESRLVRVDREAQAVVLQDGSCIPYDYLALTTGLQDGTCTSLGRLPRFVDEDLGGAGGKAMTAAYYPPAVPKQMLALGDLSTAQILHKALQKMVAIEGGSQDQAGGSITVYGSSLLALQVIQALLVRGISGNRIHHISPARDSGGGVFEDAVVRSEMEKQYTKSGITLHAATKIVGIETIPGNDDVLERVRVLSTLDGTKAPNHALRGAGDTDENDNNVVEGELVPCTWLLCCQHSDADADVFRAVNESGLVYDGRLVVDGHMRTTDAHVLGAGSLCRFSRRFMTAKLHENYSSREGGELLARSLLQLLDPLAVHEAPSEVHPLPAHHAQPTKTPMVPPPEMELPVIRSAVVLGGKHYVQISVPALTNTLALQALPTNTASRGATDVGLIGSDAYEMDMSMHAMTHSRPATGASAGRPSRYTCLLFDDVGVLNRLEYLGDGPVPVRDLHNLVGLHEAYLNSALASYAAGKVHDWVAFFAHPWASALYHDRFPAFRAKLRTLLAKDDGVRAIADDAAAFMRETGDTKGAMALAQERVGRGGSALEPSTRRLVESQVLEFLGSNRDVLNMFLLPKSNARPGSK</sequence>
<dbReference type="InterPro" id="IPR036193">
    <property type="entry name" value="ADK_active_lid_dom_sf"/>
</dbReference>
<dbReference type="InterPro" id="IPR036188">
    <property type="entry name" value="FAD/NAD-bd_sf"/>
</dbReference>
<feature type="domain" description="Cilia- and flagella-associated protein 61 N-terminal" evidence="6">
    <location>
        <begin position="9"/>
        <end position="92"/>
    </location>
</feature>
<dbReference type="HAMAP" id="MF_00235">
    <property type="entry name" value="Adenylate_kinase_Adk"/>
    <property type="match status" value="2"/>
</dbReference>
<reference evidence="8" key="1">
    <citation type="submission" date="2023-04" db="EMBL/GenBank/DDBJ databases">
        <title>Phytophthora lilii NBRC 32176.</title>
        <authorList>
            <person name="Ichikawa N."/>
            <person name="Sato H."/>
            <person name="Tonouchi N."/>
        </authorList>
    </citation>
    <scope>NUCLEOTIDE SEQUENCE</scope>
    <source>
        <strain evidence="8">NBRC 32176</strain>
    </source>
</reference>
<dbReference type="InterPro" id="IPR027417">
    <property type="entry name" value="P-loop_NTPase"/>
</dbReference>
<dbReference type="Gene3D" id="3.50.50.60">
    <property type="entry name" value="FAD/NAD(P)-binding domain"/>
    <property type="match status" value="2"/>
</dbReference>
<comment type="similarity">
    <text evidence="1">Belongs to the adenylate kinase family.</text>
</comment>
<feature type="domain" description="Cilia- and flagella-associated protein 61 N-terminal" evidence="6">
    <location>
        <begin position="119"/>
        <end position="335"/>
    </location>
</feature>
<dbReference type="CDD" id="cd01428">
    <property type="entry name" value="ADK"/>
    <property type="match status" value="2"/>
</dbReference>
<dbReference type="GO" id="GO:0005524">
    <property type="term" value="F:ATP binding"/>
    <property type="evidence" value="ECO:0007669"/>
    <property type="project" value="InterPro"/>
</dbReference>
<evidence type="ECO:0000256" key="1">
    <source>
        <dbReference type="ARBA" id="ARBA00007220"/>
    </source>
</evidence>
<dbReference type="InterPro" id="IPR056299">
    <property type="entry name" value="CFAP61_dimer"/>
</dbReference>
<feature type="region of interest" description="Disordered" evidence="5">
    <location>
        <begin position="1087"/>
        <end position="1116"/>
    </location>
</feature>
<protein>
    <submittedName>
        <fullName evidence="8">Unnamed protein product</fullName>
    </submittedName>
</protein>
<dbReference type="PANTHER" id="PTHR21178:SF8">
    <property type="entry name" value="CILIA- AND FLAGELLA-ASSOCIATED PROTEIN 61"/>
    <property type="match status" value="1"/>
</dbReference>
<dbReference type="SUPFAM" id="SSF57774">
    <property type="entry name" value="Microbial and mitochondrial ADK, insert 'zinc finger' domain"/>
    <property type="match status" value="1"/>
</dbReference>
<dbReference type="GO" id="GO:0004017">
    <property type="term" value="F:AMP kinase activity"/>
    <property type="evidence" value="ECO:0007669"/>
    <property type="project" value="InterPro"/>
</dbReference>
<dbReference type="Pfam" id="PF00406">
    <property type="entry name" value="ADK"/>
    <property type="match status" value="2"/>
</dbReference>
<dbReference type="NCBIfam" id="TIGR01351">
    <property type="entry name" value="adk"/>
    <property type="match status" value="2"/>
</dbReference>
<keyword evidence="2" id="KW-0808">Transferase</keyword>
<gene>
    <name evidence="8" type="ORF">Plil01_000750600</name>
</gene>
<accession>A0A9W6WVU4</accession>
<dbReference type="PRINTS" id="PR00094">
    <property type="entry name" value="ADENYLTKNASE"/>
</dbReference>
<proteinExistence type="inferred from homology"/>
<dbReference type="PANTHER" id="PTHR21178">
    <property type="entry name" value="CILIA- AND FLAGELLA-ASSOCIATED PROTEIN 61"/>
    <property type="match status" value="1"/>
</dbReference>
<evidence type="ECO:0000313" key="9">
    <source>
        <dbReference type="Proteomes" id="UP001165083"/>
    </source>
</evidence>
<evidence type="ECO:0000256" key="3">
    <source>
        <dbReference type="ARBA" id="ARBA00022741"/>
    </source>
</evidence>
<evidence type="ECO:0000259" key="7">
    <source>
        <dbReference type="Pfam" id="PF23150"/>
    </source>
</evidence>
<evidence type="ECO:0000256" key="2">
    <source>
        <dbReference type="ARBA" id="ARBA00022679"/>
    </source>
</evidence>